<proteinExistence type="predicted"/>
<gene>
    <name evidence="1" type="ORF">GCM10025751_53460</name>
</gene>
<dbReference type="Pfam" id="PF05787">
    <property type="entry name" value="PhoX"/>
    <property type="match status" value="1"/>
</dbReference>
<name>A0AAV3UR02_9EURY</name>
<dbReference type="InterPro" id="IPR008557">
    <property type="entry name" value="PhoX"/>
</dbReference>
<dbReference type="EMBL" id="BAABKX010000030">
    <property type="protein sequence ID" value="GAA5064214.1"/>
    <property type="molecule type" value="Genomic_DNA"/>
</dbReference>
<evidence type="ECO:0008006" key="3">
    <source>
        <dbReference type="Google" id="ProtNLM"/>
    </source>
</evidence>
<evidence type="ECO:0000313" key="2">
    <source>
        <dbReference type="Proteomes" id="UP001501729"/>
    </source>
</evidence>
<dbReference type="PANTHER" id="PTHR35399:SF2">
    <property type="entry name" value="DUF839 DOMAIN-CONTAINING PROTEIN"/>
    <property type="match status" value="1"/>
</dbReference>
<dbReference type="PANTHER" id="PTHR35399">
    <property type="entry name" value="SLR8030 PROTEIN"/>
    <property type="match status" value="1"/>
</dbReference>
<reference evidence="1 2" key="1">
    <citation type="journal article" date="2019" name="Int. J. Syst. Evol. Microbiol.">
        <title>The Global Catalogue of Microorganisms (GCM) 10K type strain sequencing project: providing services to taxonomists for standard genome sequencing and annotation.</title>
        <authorList>
            <consortium name="The Broad Institute Genomics Platform"/>
            <consortium name="The Broad Institute Genome Sequencing Center for Infectious Disease"/>
            <person name="Wu L."/>
            <person name="Ma J."/>
        </authorList>
    </citation>
    <scope>NUCLEOTIDE SEQUENCE [LARGE SCALE GENOMIC DNA]</scope>
    <source>
        <strain evidence="1 2">JCM 17504</strain>
    </source>
</reference>
<comment type="caution">
    <text evidence="1">The sequence shown here is derived from an EMBL/GenBank/DDBJ whole genome shotgun (WGS) entry which is preliminary data.</text>
</comment>
<accession>A0AAV3UR02</accession>
<sequence>MLTITGLGGIASTPATARLGKRDDEHEDEPTLNRLATTVRDAEITGMYLTQPGQFFFNIQHPSDANDKPYNKGTVGALVNTNLNTLPQDFASVQVPDNKEEAETVHTAVGQYQALANGGDETDNGKKLGIPYSADGKPMTDGNSPDYNGFIPGDHPNEGYLFTNWETRPGMVSRLHLRMRGRQGKSTNHQWEVLGSQNLNFRDVEGTWNNCFGTVTPWNTPLSSEEYEPSAAQWYNPVNGARERMSEYLGRTANPYRYGYVIEIDEPTGDATPVKQFAMGRFSHENAVVMSDRQTAYLSDDGTGTVFFKFVADTPGDLSAGKLYAAKATQDAGNDVATTGFDLEWIELAHGTNKQIESWIAEYDDQEPGANVDYISDEEVRQWARGNTDDDRAAFLESRKAAAAKGATNEFRKMEGVNIKRNAKPGNYLYMAMSNTNKTMLSNEDASSGNDDPQDEIQLEGNEWGAVYRMQLGADYNVSRMEPVVTGGPNANICGGCPYDAQPNSASTVCQDCEHNPTKEDESGIVGKGMTSMKQAFSSQESYDPENTISEPDNIVVMDDGRVIIGEDTGNEGHDPPNMIWVYNPN</sequence>
<dbReference type="AlphaFoldDB" id="A0AAV3UR02"/>
<dbReference type="Proteomes" id="UP001501729">
    <property type="component" value="Unassembled WGS sequence"/>
</dbReference>
<evidence type="ECO:0000313" key="1">
    <source>
        <dbReference type="EMBL" id="GAA5064214.1"/>
    </source>
</evidence>
<organism evidence="1 2">
    <name type="scientific">Haladaptatus pallidirubidus</name>
    <dbReference type="NCBI Taxonomy" id="1008152"/>
    <lineage>
        <taxon>Archaea</taxon>
        <taxon>Methanobacteriati</taxon>
        <taxon>Methanobacteriota</taxon>
        <taxon>Stenosarchaea group</taxon>
        <taxon>Halobacteria</taxon>
        <taxon>Halobacteriales</taxon>
        <taxon>Haladaptataceae</taxon>
        <taxon>Haladaptatus</taxon>
    </lineage>
</organism>
<protein>
    <recommendedName>
        <fullName evidence="3">DUF839 domain-containing protein</fullName>
    </recommendedName>
</protein>
<keyword evidence="2" id="KW-1185">Reference proteome</keyword>